<evidence type="ECO:0000313" key="2">
    <source>
        <dbReference type="Proteomes" id="UP000285258"/>
    </source>
</evidence>
<sequence>MEVFGAALALQRGSVALLSRHCHAPGTGRGKPAECGGWAGGRRGDVSFCRAAAALLGALVG</sequence>
<comment type="caution">
    <text evidence="1">The sequence shown here is derived from an EMBL/GenBank/DDBJ whole genome shotgun (WGS) entry which is preliminary data.</text>
</comment>
<organism evidence="1 2">
    <name type="scientific">Gordonibacter urolithinfaciens</name>
    <dbReference type="NCBI Taxonomy" id="1335613"/>
    <lineage>
        <taxon>Bacteria</taxon>
        <taxon>Bacillati</taxon>
        <taxon>Actinomycetota</taxon>
        <taxon>Coriobacteriia</taxon>
        <taxon>Eggerthellales</taxon>
        <taxon>Eggerthellaceae</taxon>
        <taxon>Gordonibacter</taxon>
    </lineage>
</organism>
<accession>A0A423UNA1</accession>
<dbReference type="EMBL" id="QIBW01000002">
    <property type="protein sequence ID" value="ROT91665.1"/>
    <property type="molecule type" value="Genomic_DNA"/>
</dbReference>
<gene>
    <name evidence="1" type="ORF">DMP12_03220</name>
</gene>
<dbReference type="AlphaFoldDB" id="A0A423UNA1"/>
<proteinExistence type="predicted"/>
<dbReference type="Proteomes" id="UP000285258">
    <property type="component" value="Unassembled WGS sequence"/>
</dbReference>
<protein>
    <submittedName>
        <fullName evidence="1">Uncharacterized protein</fullName>
    </submittedName>
</protein>
<name>A0A423UNA1_9ACTN</name>
<evidence type="ECO:0000313" key="1">
    <source>
        <dbReference type="EMBL" id="ROT91665.1"/>
    </source>
</evidence>
<reference evidence="2" key="1">
    <citation type="submission" date="2018-05" db="EMBL/GenBank/DDBJ databases">
        <title>Genome Sequencing of selected type strains of the family Eggerthellaceae.</title>
        <authorList>
            <person name="Danylec N."/>
            <person name="Stoll D.A."/>
            <person name="Doetsch A."/>
            <person name="Huch M."/>
        </authorList>
    </citation>
    <scope>NUCLEOTIDE SEQUENCE [LARGE SCALE GENOMIC DNA]</scope>
    <source>
        <strain evidence="2">DSM 27213</strain>
    </source>
</reference>